<keyword evidence="3" id="KW-1185">Reference proteome</keyword>
<proteinExistence type="predicted"/>
<organism evidence="2 3">
    <name type="scientific">Metarhizium album (strain ARSEF 1941)</name>
    <dbReference type="NCBI Taxonomy" id="1081103"/>
    <lineage>
        <taxon>Eukaryota</taxon>
        <taxon>Fungi</taxon>
        <taxon>Dikarya</taxon>
        <taxon>Ascomycota</taxon>
        <taxon>Pezizomycotina</taxon>
        <taxon>Sordariomycetes</taxon>
        <taxon>Hypocreomycetidae</taxon>
        <taxon>Hypocreales</taxon>
        <taxon>Clavicipitaceae</taxon>
        <taxon>Metarhizium</taxon>
    </lineage>
</organism>
<evidence type="ECO:0000313" key="2">
    <source>
        <dbReference type="EMBL" id="KHN95341.1"/>
    </source>
</evidence>
<reference evidence="2 3" key="1">
    <citation type="journal article" date="2014" name="Proc. Natl. Acad. Sci. U.S.A.">
        <title>Trajectory and genomic determinants of fungal-pathogen speciation and host adaptation.</title>
        <authorList>
            <person name="Hu X."/>
            <person name="Xiao G."/>
            <person name="Zheng P."/>
            <person name="Shang Y."/>
            <person name="Su Y."/>
            <person name="Zhang X."/>
            <person name="Liu X."/>
            <person name="Zhan S."/>
            <person name="St Leger R.J."/>
            <person name="Wang C."/>
        </authorList>
    </citation>
    <scope>NUCLEOTIDE SEQUENCE [LARGE SCALE GENOMIC DNA]</scope>
    <source>
        <strain evidence="2 3">ARSEF 1941</strain>
    </source>
</reference>
<sequence>MSQLVNTHGIYPLTGSSDRLWLRPFGADVFVWAGHEVFEVHRAIVRAQSSWFANQLPPASKKGLLTDVRLPFCHQVVGYTLRFMYTHSLEILEYDREKFRDLACITRSALLYIGAVDLGVEAMKDHIAQILQQMARDLAYYLTKTFTKEPMDRTEIFAALFHLKNALEVAYAYESQEETLSLRRGLASLLDTLFPFLIQHKGLLGFLSSKLWKEYSEDIAKDLVYVRKSKDH</sequence>
<protein>
    <submittedName>
        <fullName evidence="2">BTB/POZ fold protein</fullName>
    </submittedName>
</protein>
<dbReference type="InterPro" id="IPR000210">
    <property type="entry name" value="BTB/POZ_dom"/>
</dbReference>
<name>A0A0B2WH70_METAS</name>
<gene>
    <name evidence="2" type="ORF">MAM_06845</name>
</gene>
<dbReference type="AlphaFoldDB" id="A0A0B2WH70"/>
<dbReference type="STRING" id="1081103.A0A0B2WH70"/>
<feature type="domain" description="BTB" evidence="1">
    <location>
        <begin position="27"/>
        <end position="93"/>
    </location>
</feature>
<dbReference type="GeneID" id="63741300"/>
<evidence type="ECO:0000259" key="1">
    <source>
        <dbReference type="PROSITE" id="PS50097"/>
    </source>
</evidence>
<dbReference type="Proteomes" id="UP000030816">
    <property type="component" value="Unassembled WGS sequence"/>
</dbReference>
<evidence type="ECO:0000313" key="3">
    <source>
        <dbReference type="Proteomes" id="UP000030816"/>
    </source>
</evidence>
<dbReference type="CDD" id="cd18186">
    <property type="entry name" value="BTB_POZ_ZBTB_KLHL-like"/>
    <property type="match status" value="1"/>
</dbReference>
<dbReference type="EMBL" id="AZHE01000024">
    <property type="protein sequence ID" value="KHN95341.1"/>
    <property type="molecule type" value="Genomic_DNA"/>
</dbReference>
<dbReference type="OrthoDB" id="4845755at2759"/>
<comment type="caution">
    <text evidence="2">The sequence shown here is derived from an EMBL/GenBank/DDBJ whole genome shotgun (WGS) entry which is preliminary data.</text>
</comment>
<accession>A0A0B2WH70</accession>
<dbReference type="HOGENOM" id="CLU_1195108_0_0_1"/>
<dbReference type="SUPFAM" id="SSF54695">
    <property type="entry name" value="POZ domain"/>
    <property type="match status" value="1"/>
</dbReference>
<dbReference type="Gene3D" id="3.30.710.10">
    <property type="entry name" value="Potassium Channel Kv1.1, Chain A"/>
    <property type="match status" value="1"/>
</dbReference>
<dbReference type="Pfam" id="PF00651">
    <property type="entry name" value="BTB"/>
    <property type="match status" value="1"/>
</dbReference>
<dbReference type="InterPro" id="IPR011333">
    <property type="entry name" value="SKP1/BTB/POZ_sf"/>
</dbReference>
<dbReference type="PROSITE" id="PS50097">
    <property type="entry name" value="BTB"/>
    <property type="match status" value="1"/>
</dbReference>
<dbReference type="RefSeq" id="XP_040676407.1">
    <property type="nucleotide sequence ID" value="XM_040825643.1"/>
</dbReference>